<evidence type="ECO:0000313" key="11">
    <source>
        <dbReference type="EMBL" id="CAD7443869.1"/>
    </source>
</evidence>
<dbReference type="InterPro" id="IPR036322">
    <property type="entry name" value="WD40_repeat_dom_sf"/>
</dbReference>
<evidence type="ECO:0000259" key="9">
    <source>
        <dbReference type="Pfam" id="PF23389"/>
    </source>
</evidence>
<keyword evidence="6" id="KW-0969">Cilium</keyword>
<dbReference type="PANTHER" id="PTHR14920">
    <property type="entry name" value="OSMOTIC AVOIDANCE ABNORMAL PROTEIN 1/WD REPEAT MEMBRANE PROTEIN"/>
    <property type="match status" value="1"/>
</dbReference>
<dbReference type="SUPFAM" id="SSF50978">
    <property type="entry name" value="WD40 repeat-like"/>
    <property type="match status" value="1"/>
</dbReference>
<evidence type="ECO:0000256" key="5">
    <source>
        <dbReference type="ARBA" id="ARBA00022803"/>
    </source>
</evidence>
<dbReference type="InterPro" id="IPR056168">
    <property type="entry name" value="TPR_IF140/IFT172/WDR19"/>
</dbReference>
<dbReference type="GO" id="GO:0035721">
    <property type="term" value="P:intraciliary retrograde transport"/>
    <property type="evidence" value="ECO:0007669"/>
    <property type="project" value="InterPro"/>
</dbReference>
<comment type="subcellular location">
    <subcellularLocation>
        <location evidence="1">Cell projection</location>
        <location evidence="1">Cilium</location>
    </subcellularLocation>
</comment>
<dbReference type="InterPro" id="IPR057855">
    <property type="entry name" value="Beta-prop_WDR19_1st"/>
</dbReference>
<dbReference type="Pfam" id="PF15911">
    <property type="entry name" value="Beta-prop_WDR19_2nd"/>
    <property type="match status" value="1"/>
</dbReference>
<dbReference type="InterPro" id="IPR015943">
    <property type="entry name" value="WD40/YVTN_repeat-like_dom_sf"/>
</dbReference>
<dbReference type="GO" id="GO:0030991">
    <property type="term" value="C:intraciliary transport particle A"/>
    <property type="evidence" value="ECO:0007669"/>
    <property type="project" value="TreeGrafter"/>
</dbReference>
<dbReference type="GO" id="GO:0008104">
    <property type="term" value="P:intracellular protein localization"/>
    <property type="evidence" value="ECO:0007669"/>
    <property type="project" value="UniProtKB-ARBA"/>
</dbReference>
<evidence type="ECO:0000256" key="2">
    <source>
        <dbReference type="ARBA" id="ARBA00022574"/>
    </source>
</evidence>
<dbReference type="InterPro" id="IPR039468">
    <property type="entry name" value="WDR19_WD40_rpt"/>
</dbReference>
<dbReference type="InterPro" id="IPR001680">
    <property type="entry name" value="WD40_rpt"/>
</dbReference>
<organism evidence="11">
    <name type="scientific">Timema bartmani</name>
    <dbReference type="NCBI Taxonomy" id="61472"/>
    <lineage>
        <taxon>Eukaryota</taxon>
        <taxon>Metazoa</taxon>
        <taxon>Ecdysozoa</taxon>
        <taxon>Arthropoda</taxon>
        <taxon>Hexapoda</taxon>
        <taxon>Insecta</taxon>
        <taxon>Pterygota</taxon>
        <taxon>Neoptera</taxon>
        <taxon>Polyneoptera</taxon>
        <taxon>Phasmatodea</taxon>
        <taxon>Timematodea</taxon>
        <taxon>Timematoidea</taxon>
        <taxon>Timematidae</taxon>
        <taxon>Timema</taxon>
    </lineage>
</organism>
<dbReference type="PANTHER" id="PTHR14920:SF0">
    <property type="entry name" value="WD REPEAT DOMAIN 19"/>
    <property type="match status" value="1"/>
</dbReference>
<dbReference type="Gene3D" id="1.25.40.470">
    <property type="match status" value="2"/>
</dbReference>
<keyword evidence="5" id="KW-0802">TPR repeat</keyword>
<evidence type="ECO:0000256" key="3">
    <source>
        <dbReference type="ARBA" id="ARBA00022737"/>
    </source>
</evidence>
<sequence>MLLAFPITGRQLSHLWRFFYRLKLVKQIFKVRFRHSTKGVFPKPNNCIEFGSLRLSPSRCTQEDVMRDYWLAQAKRTLAGSYLPWLIIIDVVTVIRTTHGPVDATEKEDSTDATKLETQLPGDTLFAPTTNANEYFGHTGFRGLVTFFALESDVFNRFLNWAASSNFEVFKLDQPHGLGYVYITWQNGSGSFLATTGNDKVVAIFNRNGKKIEQIGLSGMCTGFGWDADGDLLAIIMNDYHHVVLWDANTGKSKQVDTGLRDTMSCVIWAKRGPILAIGTARGNLTIYNHNTAKRVPILGKHSKRVTCGAWSAENLLALGSEDKTLSISNVEGDTLRVISMRSDPSDIQFSEMKLDERMAGENTVSVLVGRKTLFLYNLHDPDNPVELAFQQRYGAVVTYKWFGDGYILVGFSAGYFVAISTHIKEVGQELFQVKNHKDMLTDIAICDKLGKVASCGDNCVKIHDMSNLSETSSVISLEQENGIEHLSWSKDGQLLALSTRGGSVHVFLSRLPMVHSVYALHLAILTSLTEISIYAYDVDNKALFYLNNFYSSITKNKPALSATAELPVEPSWLSLGPYHCAAGLNNRAWFYELGSTDTVLMLKEREYLGTVTNVKLSAEYASVLHEGKIQLHMIEPANGDNEDKETRLFPDEHTPDIKLTCHALTTDFLIFASDMGHIQYFFIEDWKIISEYKHTVGIRSVHADQSGARLIVVDDKSEGYIYNPVTDELLRIPEFPPNSMGVLWDSLAQDRNVFVVFDNSTIVTYIHAKDSLSGSMIEVVGTTKLPSNQVPLLLSGGQVLLETSSGKLTQLVLSTHEVTSSNIHDSQKDSLEQALAKQLVLRRFGEAWKTCQVLNTKECWSRLAEATLKNLEIELGKSDSYYTSYCSIVSLALYKLRVYRHIGDVGMVWLLQDIQHVEDQKLLNGHVAMFLQDFEKAQEWYLMSSRPVAALDMRRDLLQWDQALQLASKLAPDQMPYIACEYAQQLEFMGSYSEALSHYEQGLLSVREGKPGSMEETHTIQCRAGVARTSIRCGDIRRGVTMAADASSSRTLKKECGDILENMKQLNDAAMLYEKGQYFDKAASTYIRLKNWVKVGELLHNITSSKIHLQYAKAKEADGKYQEAAEAYMTARDFDSVIRVNLDHLNNPEEAVQIVKDTKSTEGAKMVARFFQRLNDYSSAIKFLVLSRCHDEAFQLARQHGQMELYGEILASSLDSEVRPDDFRSLALHFDSERKSLLAGKYYFHAGEYQKALKNLMNVVKANSEDTEAISLAIDVVGAANDDFLANQLIEFLLGESDNIPKDPKFLFRLYMARRQYREAAKTAIIIANEEQINGSYRNAHDVLFGMYQELRRNNIKIPTEMQANLTLLHSYILVRLHVRRGEHLKGARMLIRVANNISKFPSHIVPILTSTVIECSRAGLKSSAFSYAAMLMRPEYRPHIDPKYAKKIEAVVRKPSRGSQEEVEPETPCPYCDSPLPESELNCDQCKTTVPFCLVTVSLVGPSPAAGRHIVKDDLTACPNCDFPAIFSELRIILESEDACPMCSETIPLKSVSLVEDTRTYLHPQGND</sequence>
<evidence type="ECO:0000256" key="1">
    <source>
        <dbReference type="ARBA" id="ARBA00004138"/>
    </source>
</evidence>
<gene>
    <name evidence="11" type="ORF">TBIB3V08_LOCUS6266</name>
</gene>
<keyword evidence="2" id="KW-0853">WD repeat</keyword>
<evidence type="ECO:0008006" key="12">
    <source>
        <dbReference type="Google" id="ProtNLM"/>
    </source>
</evidence>
<evidence type="ECO:0000256" key="6">
    <source>
        <dbReference type="ARBA" id="ARBA00023069"/>
    </source>
</evidence>
<dbReference type="Pfam" id="PF23389">
    <property type="entry name" value="Beta-prop_WDR19_1st"/>
    <property type="match status" value="1"/>
</dbReference>
<dbReference type="InterPro" id="IPR040379">
    <property type="entry name" value="WDR19/dyf-2"/>
</dbReference>
<proteinExistence type="predicted"/>
<dbReference type="FunFam" id="1.25.40.470:FF:000009">
    <property type="entry name" value="WD repeat-containing protein 19 isoform X1"/>
    <property type="match status" value="1"/>
</dbReference>
<dbReference type="SUPFAM" id="SSF69322">
    <property type="entry name" value="Tricorn protease domain 2"/>
    <property type="match status" value="1"/>
</dbReference>
<feature type="domain" description="WDR19 WD40 repeat" evidence="8">
    <location>
        <begin position="560"/>
        <end position="817"/>
    </location>
</feature>
<evidence type="ECO:0000256" key="4">
    <source>
        <dbReference type="ARBA" id="ARBA00022794"/>
    </source>
</evidence>
<feature type="domain" description="WDR19 first beta-propeller" evidence="9">
    <location>
        <begin position="181"/>
        <end position="503"/>
    </location>
</feature>
<protein>
    <recommendedName>
        <fullName evidence="12">WD repeat-containing protein 19</fullName>
    </recommendedName>
</protein>
<name>A0A7R9I199_9NEOP</name>
<keyword evidence="4" id="KW-0970">Cilium biogenesis/degradation</keyword>
<evidence type="ECO:0000259" key="8">
    <source>
        <dbReference type="Pfam" id="PF15911"/>
    </source>
</evidence>
<keyword evidence="3" id="KW-0677">Repeat</keyword>
<accession>A0A7R9I199</accession>
<evidence type="ECO:0000256" key="7">
    <source>
        <dbReference type="ARBA" id="ARBA00023273"/>
    </source>
</evidence>
<dbReference type="Pfam" id="PF24762">
    <property type="entry name" value="TPR_IF140-IFT172"/>
    <property type="match status" value="1"/>
</dbReference>
<keyword evidence="7" id="KW-0966">Cell projection</keyword>
<reference evidence="11" key="1">
    <citation type="submission" date="2020-11" db="EMBL/GenBank/DDBJ databases">
        <authorList>
            <person name="Tran Van P."/>
        </authorList>
    </citation>
    <scope>NUCLEOTIDE SEQUENCE</scope>
</reference>
<feature type="domain" description="IF140/IFT172/WDR19 TPR" evidence="10">
    <location>
        <begin position="1050"/>
        <end position="1255"/>
    </location>
</feature>
<dbReference type="EMBL" id="OD566379">
    <property type="protein sequence ID" value="CAD7443869.1"/>
    <property type="molecule type" value="Genomic_DNA"/>
</dbReference>
<evidence type="ECO:0000259" key="10">
    <source>
        <dbReference type="Pfam" id="PF24762"/>
    </source>
</evidence>
<dbReference type="SMART" id="SM00320">
    <property type="entry name" value="WD40"/>
    <property type="match status" value="6"/>
</dbReference>
<dbReference type="Gene3D" id="2.130.10.10">
    <property type="entry name" value="YVTN repeat-like/Quinoprotein amine dehydrogenase"/>
    <property type="match status" value="1"/>
</dbReference>
<dbReference type="GO" id="GO:0060271">
    <property type="term" value="P:cilium assembly"/>
    <property type="evidence" value="ECO:0007669"/>
    <property type="project" value="TreeGrafter"/>
</dbReference>
<dbReference type="GO" id="GO:0005929">
    <property type="term" value="C:cilium"/>
    <property type="evidence" value="ECO:0007669"/>
    <property type="project" value="UniProtKB-SubCell"/>
</dbReference>
<dbReference type="FunFam" id="2.130.10.10:FF:000242">
    <property type="entry name" value="WD repeat domain 19, isoform CRA_a"/>
    <property type="match status" value="1"/>
</dbReference>